<evidence type="ECO:0000256" key="3">
    <source>
        <dbReference type="ARBA" id="ARBA00022692"/>
    </source>
</evidence>
<proteinExistence type="predicted"/>
<dbReference type="GO" id="GO:0005886">
    <property type="term" value="C:plasma membrane"/>
    <property type="evidence" value="ECO:0007669"/>
    <property type="project" value="UniProtKB-SubCell"/>
</dbReference>
<reference evidence="9" key="1">
    <citation type="submission" date="2019-06" db="EMBL/GenBank/DDBJ databases">
        <title>Gordonia isolated from sludge of a wastewater treatment plant.</title>
        <authorList>
            <person name="Tamura T."/>
            <person name="Aoyama K."/>
            <person name="Kang Y."/>
            <person name="Saito S."/>
            <person name="Akiyama N."/>
            <person name="Yazawa K."/>
            <person name="Gonoi T."/>
            <person name="Mikami Y."/>
        </authorList>
    </citation>
    <scope>NUCLEOTIDE SEQUENCE [LARGE SCALE GENOMIC DNA]</scope>
    <source>
        <strain evidence="9">NBRC 107696</strain>
    </source>
</reference>
<dbReference type="InterPro" id="IPR051791">
    <property type="entry name" value="Pra-immunoreactive"/>
</dbReference>
<keyword evidence="3 6" id="KW-0812">Transmembrane</keyword>
<evidence type="ECO:0000256" key="2">
    <source>
        <dbReference type="ARBA" id="ARBA00022475"/>
    </source>
</evidence>
<feature type="transmembrane region" description="Helical" evidence="6">
    <location>
        <begin position="20"/>
        <end position="45"/>
    </location>
</feature>
<dbReference type="Pfam" id="PF06271">
    <property type="entry name" value="RDD"/>
    <property type="match status" value="1"/>
</dbReference>
<dbReference type="RefSeq" id="WP_161894889.1">
    <property type="nucleotide sequence ID" value="NZ_BJOV01000003.1"/>
</dbReference>
<evidence type="ECO:0000256" key="5">
    <source>
        <dbReference type="ARBA" id="ARBA00023136"/>
    </source>
</evidence>
<evidence type="ECO:0000256" key="4">
    <source>
        <dbReference type="ARBA" id="ARBA00022989"/>
    </source>
</evidence>
<dbReference type="InterPro" id="IPR010432">
    <property type="entry name" value="RDD"/>
</dbReference>
<feature type="transmembrane region" description="Helical" evidence="6">
    <location>
        <begin position="57"/>
        <end position="81"/>
    </location>
</feature>
<keyword evidence="2" id="KW-1003">Cell membrane</keyword>
<evidence type="ECO:0000313" key="9">
    <source>
        <dbReference type="Proteomes" id="UP000444960"/>
    </source>
</evidence>
<comment type="caution">
    <text evidence="8">The sequence shown here is derived from an EMBL/GenBank/DDBJ whole genome shotgun (WGS) entry which is preliminary data.</text>
</comment>
<feature type="domain" description="RDD" evidence="7">
    <location>
        <begin position="13"/>
        <end position="137"/>
    </location>
</feature>
<dbReference type="PANTHER" id="PTHR36115">
    <property type="entry name" value="PROLINE-RICH ANTIGEN HOMOLOG-RELATED"/>
    <property type="match status" value="1"/>
</dbReference>
<keyword evidence="4 6" id="KW-1133">Transmembrane helix</keyword>
<evidence type="ECO:0000259" key="7">
    <source>
        <dbReference type="Pfam" id="PF06271"/>
    </source>
</evidence>
<accession>A0A7I9V6W4</accession>
<keyword evidence="9" id="KW-1185">Reference proteome</keyword>
<gene>
    <name evidence="8" type="ORF">nbrc107696_14830</name>
</gene>
<evidence type="ECO:0000256" key="1">
    <source>
        <dbReference type="ARBA" id="ARBA00004651"/>
    </source>
</evidence>
<comment type="subcellular location">
    <subcellularLocation>
        <location evidence="1">Cell membrane</location>
        <topology evidence="1">Multi-pass membrane protein</topology>
    </subcellularLocation>
</comment>
<protein>
    <recommendedName>
        <fullName evidence="7">RDD domain-containing protein</fullName>
    </recommendedName>
</protein>
<feature type="transmembrane region" description="Helical" evidence="6">
    <location>
        <begin position="107"/>
        <end position="126"/>
    </location>
</feature>
<dbReference type="EMBL" id="BJOV01000003">
    <property type="protein sequence ID" value="GEE01037.1"/>
    <property type="molecule type" value="Genomic_DNA"/>
</dbReference>
<dbReference type="Proteomes" id="UP000444960">
    <property type="component" value="Unassembled WGS sequence"/>
</dbReference>
<sequence>MTDTAAPAEIRDAGIVTRSIAAGIDFAVVILLMGIGYLAAAMIMFAVDVREFHFPAVLWIFTATGFFVTSVLYLLLCWSVTGRTVGYAFLGLRLTTTSGARVPVVRIVPRALFCVAFPFGLAWVALSPKRKSLQDIVLRTRVVFVG</sequence>
<dbReference type="OrthoDB" id="5245023at2"/>
<keyword evidence="5 6" id="KW-0472">Membrane</keyword>
<evidence type="ECO:0000313" key="8">
    <source>
        <dbReference type="EMBL" id="GEE01037.1"/>
    </source>
</evidence>
<organism evidence="8 9">
    <name type="scientific">Gordonia spumicola</name>
    <dbReference type="NCBI Taxonomy" id="589161"/>
    <lineage>
        <taxon>Bacteria</taxon>
        <taxon>Bacillati</taxon>
        <taxon>Actinomycetota</taxon>
        <taxon>Actinomycetes</taxon>
        <taxon>Mycobacteriales</taxon>
        <taxon>Gordoniaceae</taxon>
        <taxon>Gordonia</taxon>
    </lineage>
</organism>
<name>A0A7I9V6W4_9ACTN</name>
<evidence type="ECO:0000256" key="6">
    <source>
        <dbReference type="SAM" id="Phobius"/>
    </source>
</evidence>
<dbReference type="AlphaFoldDB" id="A0A7I9V6W4"/>